<evidence type="ECO:0000256" key="6">
    <source>
        <dbReference type="ARBA" id="ARBA00022840"/>
    </source>
</evidence>
<dbReference type="GO" id="GO:0005524">
    <property type="term" value="F:ATP binding"/>
    <property type="evidence" value="ECO:0007669"/>
    <property type="project" value="UniProtKB-KW"/>
</dbReference>
<evidence type="ECO:0000256" key="7">
    <source>
        <dbReference type="ARBA" id="ARBA00023137"/>
    </source>
</evidence>
<reference evidence="8 9" key="1">
    <citation type="journal article" date="2020" name="Nature">
        <title>Six reference-quality genomes reveal evolution of bat adaptations.</title>
        <authorList>
            <person name="Jebb D."/>
            <person name="Huang Z."/>
            <person name="Pippel M."/>
            <person name="Hughes G.M."/>
            <person name="Lavrichenko K."/>
            <person name="Devanna P."/>
            <person name="Winkler S."/>
            <person name="Jermiin L.S."/>
            <person name="Skirmuntt E.C."/>
            <person name="Katzourakis A."/>
            <person name="Burkitt-Gray L."/>
            <person name="Ray D.A."/>
            <person name="Sullivan K.A.M."/>
            <person name="Roscito J.G."/>
            <person name="Kirilenko B.M."/>
            <person name="Davalos L.M."/>
            <person name="Corthals A.P."/>
            <person name="Power M.L."/>
            <person name="Jones G."/>
            <person name="Ransome R.D."/>
            <person name="Dechmann D.K.N."/>
            <person name="Locatelli A.G."/>
            <person name="Puechmaille S.J."/>
            <person name="Fedrigo O."/>
            <person name="Jarvis E.D."/>
            <person name="Hiller M."/>
            <person name="Vernes S.C."/>
            <person name="Myers E.W."/>
            <person name="Teeling E.C."/>
        </authorList>
    </citation>
    <scope>NUCLEOTIDE SEQUENCE [LARGE SCALE GENOMIC DNA]</scope>
    <source>
        <strain evidence="8">Bat1K_MPI-CBG_1</strain>
    </source>
</reference>
<evidence type="ECO:0000256" key="5">
    <source>
        <dbReference type="ARBA" id="ARBA00022777"/>
    </source>
</evidence>
<dbReference type="PANTHER" id="PTHR45646">
    <property type="entry name" value="SERINE/THREONINE-PROTEIN KINASE DOA-RELATED"/>
    <property type="match status" value="1"/>
</dbReference>
<organism evidence="8 9">
    <name type="scientific">Phyllostomus discolor</name>
    <name type="common">pale spear-nosed bat</name>
    <dbReference type="NCBI Taxonomy" id="89673"/>
    <lineage>
        <taxon>Eukaryota</taxon>
        <taxon>Metazoa</taxon>
        <taxon>Chordata</taxon>
        <taxon>Craniata</taxon>
        <taxon>Vertebrata</taxon>
        <taxon>Euteleostomi</taxon>
        <taxon>Mammalia</taxon>
        <taxon>Eutheria</taxon>
        <taxon>Laurasiatheria</taxon>
        <taxon>Chiroptera</taxon>
        <taxon>Yangochiroptera</taxon>
        <taxon>Phyllostomidae</taxon>
        <taxon>Phyllostominae</taxon>
        <taxon>Phyllostomus</taxon>
    </lineage>
</organism>
<dbReference type="EC" id="2.7.12.1" evidence="1"/>
<comment type="caution">
    <text evidence="8">The sequence shown here is derived from an EMBL/GenBank/DDBJ whole genome shotgun (WGS) entry which is preliminary data.</text>
</comment>
<dbReference type="PANTHER" id="PTHR45646:SF6">
    <property type="entry name" value="DUAL SPECIFICITY PROTEIN KINASE CLK2"/>
    <property type="match status" value="1"/>
</dbReference>
<dbReference type="GO" id="GO:0004712">
    <property type="term" value="F:protein serine/threonine/tyrosine kinase activity"/>
    <property type="evidence" value="ECO:0007669"/>
    <property type="project" value="UniProtKB-EC"/>
</dbReference>
<keyword evidence="6" id="KW-0067">ATP-binding</keyword>
<keyword evidence="7" id="KW-0829">Tyrosine-protein kinase</keyword>
<dbReference type="GO" id="GO:0043484">
    <property type="term" value="P:regulation of RNA splicing"/>
    <property type="evidence" value="ECO:0007669"/>
    <property type="project" value="TreeGrafter"/>
</dbReference>
<name>A0A833YI63_9CHIR</name>
<dbReference type="AlphaFoldDB" id="A0A833YI63"/>
<dbReference type="EMBL" id="JABVXQ010000015">
    <property type="protein sequence ID" value="KAF6074213.1"/>
    <property type="molecule type" value="Genomic_DNA"/>
</dbReference>
<evidence type="ECO:0000256" key="4">
    <source>
        <dbReference type="ARBA" id="ARBA00022741"/>
    </source>
</evidence>
<dbReference type="Gene3D" id="1.10.510.10">
    <property type="entry name" value="Transferase(Phosphotransferase) domain 1"/>
    <property type="match status" value="1"/>
</dbReference>
<keyword evidence="3" id="KW-0808">Transferase</keyword>
<accession>A0A833YI63</accession>
<dbReference type="InterPro" id="IPR051175">
    <property type="entry name" value="CLK_kinases"/>
</dbReference>
<sequence>MMERILGPIPSRMIRKTRKQKYFYRGRLDWDENTSAGRYVRENCKPLRRYLTSEAEEHHQLFDLIESMLEYEPAKRLTLGEALQHPFFTRLRAEPPNSKLWDSSRDISR</sequence>
<evidence type="ECO:0000256" key="3">
    <source>
        <dbReference type="ARBA" id="ARBA00022679"/>
    </source>
</evidence>
<evidence type="ECO:0000313" key="8">
    <source>
        <dbReference type="EMBL" id="KAF6074213.1"/>
    </source>
</evidence>
<dbReference type="GO" id="GO:0004713">
    <property type="term" value="F:protein tyrosine kinase activity"/>
    <property type="evidence" value="ECO:0007669"/>
    <property type="project" value="UniProtKB-KW"/>
</dbReference>
<dbReference type="Proteomes" id="UP000664940">
    <property type="component" value="Unassembled WGS sequence"/>
</dbReference>
<dbReference type="GO" id="GO:0005634">
    <property type="term" value="C:nucleus"/>
    <property type="evidence" value="ECO:0007669"/>
    <property type="project" value="TreeGrafter"/>
</dbReference>
<keyword evidence="4" id="KW-0547">Nucleotide-binding</keyword>
<evidence type="ECO:0000256" key="1">
    <source>
        <dbReference type="ARBA" id="ARBA00013203"/>
    </source>
</evidence>
<dbReference type="SUPFAM" id="SSF56112">
    <property type="entry name" value="Protein kinase-like (PK-like)"/>
    <property type="match status" value="1"/>
</dbReference>
<evidence type="ECO:0000313" key="9">
    <source>
        <dbReference type="Proteomes" id="UP000664940"/>
    </source>
</evidence>
<keyword evidence="5 8" id="KW-0418">Kinase</keyword>
<protein>
    <recommendedName>
        <fullName evidence="1">dual-specificity kinase</fullName>
        <ecNumber evidence="1">2.7.12.1</ecNumber>
    </recommendedName>
</protein>
<evidence type="ECO:0000256" key="2">
    <source>
        <dbReference type="ARBA" id="ARBA00022527"/>
    </source>
</evidence>
<dbReference type="GO" id="GO:0004674">
    <property type="term" value="F:protein serine/threonine kinase activity"/>
    <property type="evidence" value="ECO:0007669"/>
    <property type="project" value="UniProtKB-KW"/>
</dbReference>
<gene>
    <name evidence="8" type="ORF">HJG60_002962</name>
</gene>
<proteinExistence type="predicted"/>
<keyword evidence="2" id="KW-0723">Serine/threonine-protein kinase</keyword>
<dbReference type="InterPro" id="IPR011009">
    <property type="entry name" value="Kinase-like_dom_sf"/>
</dbReference>